<protein>
    <submittedName>
        <fullName evidence="1">Uncharacterized protein</fullName>
    </submittedName>
</protein>
<organism evidence="1 2">
    <name type="scientific">Plasmodium vivax Mauritania I</name>
    <dbReference type="NCBI Taxonomy" id="1035515"/>
    <lineage>
        <taxon>Eukaryota</taxon>
        <taxon>Sar</taxon>
        <taxon>Alveolata</taxon>
        <taxon>Apicomplexa</taxon>
        <taxon>Aconoidasida</taxon>
        <taxon>Haemosporida</taxon>
        <taxon>Plasmodiidae</taxon>
        <taxon>Plasmodium</taxon>
        <taxon>Plasmodium (Plasmodium)</taxon>
    </lineage>
</organism>
<gene>
    <name evidence="1" type="ORF">PVMG_00204</name>
</gene>
<name>A0A0J9T789_PLAVI</name>
<proteinExistence type="predicted"/>
<sequence length="138" mass="15846">MKKFSPSSPSHYPLAAPCRLNRWPPKKDKQMMEQDAGHLLMKELEILYNIRMMNSVEILLKEIELLKKQVEQLQEQGGTSEGGSLGHLLKNEATKKTIFGVNEDDLGNYETASLPWERQRWWRGSSTSSGQATQRCRK</sequence>
<evidence type="ECO:0000313" key="1">
    <source>
        <dbReference type="EMBL" id="KMZ91330.1"/>
    </source>
</evidence>
<dbReference type="Proteomes" id="UP000053776">
    <property type="component" value="Unassembled WGS sequence"/>
</dbReference>
<accession>A0A0J9T789</accession>
<reference evidence="1 2" key="1">
    <citation type="submission" date="2011-08" db="EMBL/GenBank/DDBJ databases">
        <title>The Genome Sequence of Plasmodium vivax Mauritania I.</title>
        <authorList>
            <consortium name="The Broad Institute Genome Sequencing Platform"/>
            <consortium name="The Broad Institute Genome Sequencing Center for Infectious Disease"/>
            <person name="Neafsey D."/>
            <person name="Carlton J."/>
            <person name="Barnwell J."/>
            <person name="Collins W."/>
            <person name="Escalante A."/>
            <person name="Mullikin J."/>
            <person name="Saul A."/>
            <person name="Guigo R."/>
            <person name="Camara F."/>
            <person name="Young S.K."/>
            <person name="Zeng Q."/>
            <person name="Gargeya S."/>
            <person name="Fitzgerald M."/>
            <person name="Haas B."/>
            <person name="Abouelleil A."/>
            <person name="Alvarado L."/>
            <person name="Arachchi H.M."/>
            <person name="Berlin A."/>
            <person name="Brown A."/>
            <person name="Chapman S.B."/>
            <person name="Chen Z."/>
            <person name="Dunbar C."/>
            <person name="Freedman E."/>
            <person name="Gearin G."/>
            <person name="Gellesch M."/>
            <person name="Goldberg J."/>
            <person name="Griggs A."/>
            <person name="Gujja S."/>
            <person name="Heiman D."/>
            <person name="Howarth C."/>
            <person name="Larson L."/>
            <person name="Lui A."/>
            <person name="MacDonald P.J.P."/>
            <person name="Montmayeur A."/>
            <person name="Murphy C."/>
            <person name="Neiman D."/>
            <person name="Pearson M."/>
            <person name="Priest M."/>
            <person name="Roberts A."/>
            <person name="Saif S."/>
            <person name="Shea T."/>
            <person name="Shenoy N."/>
            <person name="Sisk P."/>
            <person name="Stolte C."/>
            <person name="Sykes S."/>
            <person name="Wortman J."/>
            <person name="Nusbaum C."/>
            <person name="Birren B."/>
        </authorList>
    </citation>
    <scope>NUCLEOTIDE SEQUENCE [LARGE SCALE GENOMIC DNA]</scope>
    <source>
        <strain evidence="1 2">Mauritania I</strain>
    </source>
</reference>
<evidence type="ECO:0000313" key="2">
    <source>
        <dbReference type="Proteomes" id="UP000053776"/>
    </source>
</evidence>
<dbReference type="AlphaFoldDB" id="A0A0J9T789"/>
<dbReference type="EMBL" id="KQ235088">
    <property type="protein sequence ID" value="KMZ91330.1"/>
    <property type="molecule type" value="Genomic_DNA"/>
</dbReference>